<feature type="chain" id="PRO_5021352544" description="Secreted protein" evidence="1">
    <location>
        <begin position="25"/>
        <end position="76"/>
    </location>
</feature>
<evidence type="ECO:0000313" key="3">
    <source>
        <dbReference type="Proteomes" id="UP000294933"/>
    </source>
</evidence>
<evidence type="ECO:0000313" key="2">
    <source>
        <dbReference type="EMBL" id="TDL21611.1"/>
    </source>
</evidence>
<name>A0A4Y7Q2Q8_9AGAM</name>
<dbReference type="VEuPathDB" id="FungiDB:BD410DRAFT_789362"/>
<evidence type="ECO:0000256" key="1">
    <source>
        <dbReference type="SAM" id="SignalP"/>
    </source>
</evidence>
<dbReference type="AlphaFoldDB" id="A0A4Y7Q2Q8"/>
<dbReference type="Proteomes" id="UP000294933">
    <property type="component" value="Unassembled WGS sequence"/>
</dbReference>
<evidence type="ECO:0008006" key="4">
    <source>
        <dbReference type="Google" id="ProtNLM"/>
    </source>
</evidence>
<keyword evidence="1" id="KW-0732">Signal</keyword>
<dbReference type="EMBL" id="ML170179">
    <property type="protein sequence ID" value="TDL21611.1"/>
    <property type="molecule type" value="Genomic_DNA"/>
</dbReference>
<gene>
    <name evidence="2" type="ORF">BD410DRAFT_789362</name>
</gene>
<reference evidence="2 3" key="1">
    <citation type="submission" date="2018-06" db="EMBL/GenBank/DDBJ databases">
        <title>A transcriptomic atlas of mushroom development highlights an independent origin of complex multicellularity.</title>
        <authorList>
            <consortium name="DOE Joint Genome Institute"/>
            <person name="Krizsan K."/>
            <person name="Almasi E."/>
            <person name="Merenyi Z."/>
            <person name="Sahu N."/>
            <person name="Viragh M."/>
            <person name="Koszo T."/>
            <person name="Mondo S."/>
            <person name="Kiss B."/>
            <person name="Balint B."/>
            <person name="Kues U."/>
            <person name="Barry K."/>
            <person name="Hegedus J.C."/>
            <person name="Henrissat B."/>
            <person name="Johnson J."/>
            <person name="Lipzen A."/>
            <person name="Ohm R."/>
            <person name="Nagy I."/>
            <person name="Pangilinan J."/>
            <person name="Yan J."/>
            <person name="Xiong Y."/>
            <person name="Grigoriev I.V."/>
            <person name="Hibbett D.S."/>
            <person name="Nagy L.G."/>
        </authorList>
    </citation>
    <scope>NUCLEOTIDE SEQUENCE [LARGE SCALE GENOMIC DNA]</scope>
    <source>
        <strain evidence="2 3">SZMC22713</strain>
    </source>
</reference>
<keyword evidence="3" id="KW-1185">Reference proteome</keyword>
<proteinExistence type="predicted"/>
<protein>
    <recommendedName>
        <fullName evidence="4">Secreted protein</fullName>
    </recommendedName>
</protein>
<sequence length="76" mass="8606">MHSKLTLSYVLGFAWIIHAPHILARPLMPRQATVTLLVLNDSVDKKLGCSAAQDCHPSKCTHRRRQSLYDCRKHAV</sequence>
<accession>A0A4Y7Q2Q8</accession>
<feature type="signal peptide" evidence="1">
    <location>
        <begin position="1"/>
        <end position="24"/>
    </location>
</feature>
<organism evidence="2 3">
    <name type="scientific">Rickenella mellea</name>
    <dbReference type="NCBI Taxonomy" id="50990"/>
    <lineage>
        <taxon>Eukaryota</taxon>
        <taxon>Fungi</taxon>
        <taxon>Dikarya</taxon>
        <taxon>Basidiomycota</taxon>
        <taxon>Agaricomycotina</taxon>
        <taxon>Agaricomycetes</taxon>
        <taxon>Hymenochaetales</taxon>
        <taxon>Rickenellaceae</taxon>
        <taxon>Rickenella</taxon>
    </lineage>
</organism>